<dbReference type="Proteomes" id="UP000256326">
    <property type="component" value="Unassembled WGS sequence"/>
</dbReference>
<organism evidence="2 3">
    <name type="scientific">Epilithonimonas hispanica</name>
    <dbReference type="NCBI Taxonomy" id="358687"/>
    <lineage>
        <taxon>Bacteria</taxon>
        <taxon>Pseudomonadati</taxon>
        <taxon>Bacteroidota</taxon>
        <taxon>Flavobacteriia</taxon>
        <taxon>Flavobacteriales</taxon>
        <taxon>Weeksellaceae</taxon>
        <taxon>Chryseobacterium group</taxon>
        <taxon>Epilithonimonas</taxon>
    </lineage>
</organism>
<keyword evidence="1" id="KW-0472">Membrane</keyword>
<evidence type="ECO:0000256" key="1">
    <source>
        <dbReference type="SAM" id="Phobius"/>
    </source>
</evidence>
<accession>A0A3D9CYP3</accession>
<evidence type="ECO:0000313" key="2">
    <source>
        <dbReference type="EMBL" id="REC70890.1"/>
    </source>
</evidence>
<gene>
    <name evidence="2" type="ORF">DRF58_07890</name>
</gene>
<reference evidence="2 3" key="1">
    <citation type="journal article" date="2006" name="Int. J. Syst. Evol. Microbiol.">
        <title>Chryseobacterium hispanicum sp. nov., isolated from the drinking water distribution system of Sevilla, Spain.</title>
        <authorList>
            <person name="Gallego V."/>
            <person name="Garcia M.T."/>
            <person name="Ventosa A."/>
        </authorList>
    </citation>
    <scope>NUCLEOTIDE SEQUENCE [LARGE SCALE GENOMIC DNA]</scope>
    <source>
        <strain evidence="2 3">KCTC 22104</strain>
    </source>
</reference>
<dbReference type="OrthoDB" id="1072981at2"/>
<comment type="caution">
    <text evidence="2">The sequence shown here is derived from an EMBL/GenBank/DDBJ whole genome shotgun (WGS) entry which is preliminary data.</text>
</comment>
<proteinExistence type="predicted"/>
<feature type="transmembrane region" description="Helical" evidence="1">
    <location>
        <begin position="105"/>
        <end position="127"/>
    </location>
</feature>
<dbReference type="Pfam" id="PF07843">
    <property type="entry name" value="DUF1634"/>
    <property type="match status" value="1"/>
</dbReference>
<keyword evidence="1" id="KW-1133">Transmembrane helix</keyword>
<keyword evidence="3" id="KW-1185">Reference proteome</keyword>
<protein>
    <submittedName>
        <fullName evidence="2">DUF1634 domain-containing protein</fullName>
    </submittedName>
</protein>
<dbReference type="InterPro" id="IPR012861">
    <property type="entry name" value="DUF1634"/>
</dbReference>
<feature type="transmembrane region" description="Helical" evidence="1">
    <location>
        <begin position="75"/>
        <end position="99"/>
    </location>
</feature>
<dbReference type="RefSeq" id="WP_116034422.1">
    <property type="nucleotide sequence ID" value="NZ_JBHLVV010000025.1"/>
</dbReference>
<dbReference type="EMBL" id="QNUG01000013">
    <property type="protein sequence ID" value="REC70890.1"/>
    <property type="molecule type" value="Genomic_DNA"/>
</dbReference>
<feature type="transmembrane region" description="Helical" evidence="1">
    <location>
        <begin position="18"/>
        <end position="38"/>
    </location>
</feature>
<keyword evidence="1" id="KW-0812">Transmembrane</keyword>
<name>A0A3D9CYP3_9FLAO</name>
<dbReference type="AlphaFoldDB" id="A0A3D9CYP3"/>
<sequence>MRTRPFTDIDLNRSVGNLLRLGVILSVTTSLIGFIKLFSEGFVMPRKYTLLEMGDSSEKVWGHFWNSLCKGEGMAIIQLGILLLILTPLVRIIFALIGYLKEKDYVYVVISTIVLVIMTVSFLTGYAH</sequence>
<evidence type="ECO:0000313" key="3">
    <source>
        <dbReference type="Proteomes" id="UP000256326"/>
    </source>
</evidence>